<feature type="domain" description="START" evidence="2">
    <location>
        <begin position="407"/>
        <end position="513"/>
    </location>
</feature>
<dbReference type="PANTHER" id="PTHR12136:SF100">
    <property type="entry name" value="PROTEIN ENHANCED DISEASE RESISTANCE 2-LIKE"/>
    <property type="match status" value="1"/>
</dbReference>
<dbReference type="PANTHER" id="PTHR12136">
    <property type="entry name" value="ENHANCED DISEASE RESISTANCE-RELATED"/>
    <property type="match status" value="1"/>
</dbReference>
<sequence>MGIGGQGAAAGAESNADDEEEEAATATAQSLVLAVPQDCCSGAIIRPRAGCTARQPQEGSGPCEKGKRSKSSHGAGSELLDYFVVVLLTEYTVRDDFLERRARALAFAGARERERERERASESKRGGAYEEEIEWEKDRQKSHYYHPPNANALVTWLMSLMPCRQREGERDDCLDEVADCAVGVRRSERGEACRVEARETRRGVERPGWVPGRGMDAEGSAVPFFTSGTSYWSLKFLPITSASLLRTGDRRIALVTLAVPLKSLNIDGNCRVEDRGLETHHGHAVYVLSVFNKKERAHRITMAAPTIQEQSAWKEVLEQVIDQVNTGSLRIGGQSDTQPKSNNFETERTASSSDRDSQGTGQDDDDENDKKSRLRKGAKGLPDAVHDWSTSAENRKSERAHGARKFWRLVRCQNGLRFFEEIPDGIPTSRYKEMKAVGVVEASCNDIFELIMNMDETRYEWDASFHHGSLVEEVDGHTAIYHHRLELDWFPTFIWPRDLCYSRYWRRNDDGSYGGGYTISPLKPRPGSGEPRSRVQQLVQIDLKGWGIGLLPFCHQHTVIQMLNSIAGLREWFSEGQVPPPMQRVVKMTPEIIEPRKGRKRSAIPASVSMDAISDSADRIMDGMLDDTEDDDDDPVPQITDELFNAAQAKPNEVSVRTPDEEPSSQPSVRLDLSTVRGTLQKGHVETGRNCWSIPSSTLFRVRSKRFLVDRSKCPAGEPLMELLAVDWFKDSKRMDHLARRKGSPAQAAAEKGLFTIAFNVQVPGSAHYSMVFYFVAVKPIVRGSLVHRFVEGDDSYRNSRLKLIPSVPKGSWIVRQSVGSTPCILGKAVDCTYYRGPQYLEVDVDIGSSTVANGVLGLVFGVVTSLVVDMAFLVQGNSTEELPEHLIGAVRISQLELSAAMTPPPEDP</sequence>
<comment type="caution">
    <text evidence="3">The sequence shown here is derived from an EMBL/GenBank/DDBJ whole genome shotgun (WGS) entry which is preliminary data.</text>
</comment>
<dbReference type="Gene3D" id="3.30.530.20">
    <property type="match status" value="1"/>
</dbReference>
<dbReference type="Pfam" id="PF07059">
    <property type="entry name" value="EDR2_C"/>
    <property type="match status" value="1"/>
</dbReference>
<dbReference type="Proteomes" id="UP000077202">
    <property type="component" value="Unassembled WGS sequence"/>
</dbReference>
<dbReference type="SMART" id="SM00234">
    <property type="entry name" value="START"/>
    <property type="match status" value="1"/>
</dbReference>
<feature type="compositionally biased region" description="Basic and acidic residues" evidence="1">
    <location>
        <begin position="110"/>
        <end position="128"/>
    </location>
</feature>
<dbReference type="AlphaFoldDB" id="A0A176WDW0"/>
<dbReference type="CDD" id="cd00177">
    <property type="entry name" value="START"/>
    <property type="match status" value="1"/>
</dbReference>
<organism evidence="3 4">
    <name type="scientific">Marchantia polymorpha subsp. ruderalis</name>
    <dbReference type="NCBI Taxonomy" id="1480154"/>
    <lineage>
        <taxon>Eukaryota</taxon>
        <taxon>Viridiplantae</taxon>
        <taxon>Streptophyta</taxon>
        <taxon>Embryophyta</taxon>
        <taxon>Marchantiophyta</taxon>
        <taxon>Marchantiopsida</taxon>
        <taxon>Marchantiidae</taxon>
        <taxon>Marchantiales</taxon>
        <taxon>Marchantiaceae</taxon>
        <taxon>Marchantia</taxon>
    </lineage>
</organism>
<reference evidence="3" key="1">
    <citation type="submission" date="2016-03" db="EMBL/GenBank/DDBJ databases">
        <title>Mechanisms controlling the formation of the plant cell surface in tip-growing cells are functionally conserved among land plants.</title>
        <authorList>
            <person name="Honkanen S."/>
            <person name="Jones V.A."/>
            <person name="Morieri G."/>
            <person name="Champion C."/>
            <person name="Hetherington A.J."/>
            <person name="Kelly S."/>
            <person name="Saint-Marcoux D."/>
            <person name="Proust H."/>
            <person name="Prescott H."/>
            <person name="Dolan L."/>
        </authorList>
    </citation>
    <scope>NUCLEOTIDE SEQUENCE [LARGE SCALE GENOMIC DNA]</scope>
    <source>
        <tissue evidence="3">Whole gametophyte</tissue>
    </source>
</reference>
<dbReference type="InterPro" id="IPR009769">
    <property type="entry name" value="EDR2_C"/>
</dbReference>
<feature type="region of interest" description="Disordered" evidence="1">
    <location>
        <begin position="51"/>
        <end position="73"/>
    </location>
</feature>
<feature type="compositionally biased region" description="Polar residues" evidence="1">
    <location>
        <begin position="328"/>
        <end position="344"/>
    </location>
</feature>
<evidence type="ECO:0000313" key="4">
    <source>
        <dbReference type="Proteomes" id="UP000077202"/>
    </source>
</evidence>
<feature type="region of interest" description="Disordered" evidence="1">
    <location>
        <begin position="1"/>
        <end position="28"/>
    </location>
</feature>
<name>A0A176WDW0_MARPO</name>
<dbReference type="PROSITE" id="PS50848">
    <property type="entry name" value="START"/>
    <property type="match status" value="1"/>
</dbReference>
<dbReference type="InterPro" id="IPR002913">
    <property type="entry name" value="START_lipid-bd_dom"/>
</dbReference>
<feature type="region of interest" description="Disordered" evidence="1">
    <location>
        <begin position="328"/>
        <end position="396"/>
    </location>
</feature>
<evidence type="ECO:0000259" key="2">
    <source>
        <dbReference type="PROSITE" id="PS50848"/>
    </source>
</evidence>
<evidence type="ECO:0000313" key="3">
    <source>
        <dbReference type="EMBL" id="OAE31307.1"/>
    </source>
</evidence>
<accession>A0A176WDW0</accession>
<dbReference type="SUPFAM" id="SSF55961">
    <property type="entry name" value="Bet v1-like"/>
    <property type="match status" value="1"/>
</dbReference>
<evidence type="ECO:0000256" key="1">
    <source>
        <dbReference type="SAM" id="MobiDB-lite"/>
    </source>
</evidence>
<protein>
    <recommendedName>
        <fullName evidence="2">START domain-containing protein</fullName>
    </recommendedName>
</protein>
<feature type="compositionally biased region" description="Basic and acidic residues" evidence="1">
    <location>
        <begin position="345"/>
        <end position="357"/>
    </location>
</feature>
<feature type="region of interest" description="Disordered" evidence="1">
    <location>
        <begin position="109"/>
        <end position="130"/>
    </location>
</feature>
<keyword evidence="4" id="KW-1185">Reference proteome</keyword>
<gene>
    <name evidence="3" type="ORF">AXG93_1962s1640</name>
</gene>
<dbReference type="EMBL" id="LVLJ01001129">
    <property type="protein sequence ID" value="OAE31307.1"/>
    <property type="molecule type" value="Genomic_DNA"/>
</dbReference>
<proteinExistence type="predicted"/>
<dbReference type="GO" id="GO:0008289">
    <property type="term" value="F:lipid binding"/>
    <property type="evidence" value="ECO:0007669"/>
    <property type="project" value="InterPro"/>
</dbReference>
<dbReference type="InterPro" id="IPR045096">
    <property type="entry name" value="EDR2-like"/>
</dbReference>
<dbReference type="InterPro" id="IPR023393">
    <property type="entry name" value="START-like_dom_sf"/>
</dbReference>
<dbReference type="Pfam" id="PF01852">
    <property type="entry name" value="START"/>
    <property type="match status" value="1"/>
</dbReference>